<comment type="function">
    <text evidence="1">Needed for flagellar regrowth and assembly.</text>
</comment>
<evidence type="ECO:0000313" key="12">
    <source>
        <dbReference type="Proteomes" id="UP001479520"/>
    </source>
</evidence>
<keyword evidence="12" id="KW-1185">Reference proteome</keyword>
<organism evidence="11 12">
    <name type="scientific">Azonexus hydrophilus</name>
    <dbReference type="NCBI Taxonomy" id="418702"/>
    <lineage>
        <taxon>Bacteria</taxon>
        <taxon>Pseudomonadati</taxon>
        <taxon>Pseudomonadota</taxon>
        <taxon>Betaproteobacteria</taxon>
        <taxon>Rhodocyclales</taxon>
        <taxon>Azonexaceae</taxon>
        <taxon>Azonexus</taxon>
    </lineage>
</organism>
<keyword evidence="6" id="KW-0963">Cytoplasm</keyword>
<dbReference type="EMBL" id="CP151406">
    <property type="protein sequence ID" value="WZJ21184.1"/>
    <property type="molecule type" value="Genomic_DNA"/>
</dbReference>
<evidence type="ECO:0000256" key="1">
    <source>
        <dbReference type="ARBA" id="ARBA00003041"/>
    </source>
</evidence>
<dbReference type="RefSeq" id="WP_341743541.1">
    <property type="nucleotide sequence ID" value="NZ_CP151406.1"/>
</dbReference>
<keyword evidence="11" id="KW-0966">Cell projection</keyword>
<feature type="domain" description="Flagellar assembly protein FliH/Type III secretion system HrpE" evidence="10">
    <location>
        <begin position="95"/>
        <end position="221"/>
    </location>
</feature>
<evidence type="ECO:0000256" key="6">
    <source>
        <dbReference type="ARBA" id="ARBA00022490"/>
    </source>
</evidence>
<evidence type="ECO:0000256" key="9">
    <source>
        <dbReference type="ARBA" id="ARBA00023225"/>
    </source>
</evidence>
<reference evidence="11 12" key="1">
    <citation type="submission" date="2024-04" db="EMBL/GenBank/DDBJ databases">
        <title>Dissimilatory iodate-reducing microorganisms contribute to the enrichment of iodine in groundwater.</title>
        <authorList>
            <person name="Jiang Z."/>
        </authorList>
    </citation>
    <scope>NUCLEOTIDE SEQUENCE [LARGE SCALE GENOMIC DNA]</scope>
    <source>
        <strain evidence="11 12">NCP973</strain>
    </source>
</reference>
<proteinExistence type="inferred from homology"/>
<dbReference type="PANTHER" id="PTHR34982">
    <property type="entry name" value="YOP PROTEINS TRANSLOCATION PROTEIN L"/>
    <property type="match status" value="1"/>
</dbReference>
<accession>A0ABZ2XEY6</accession>
<evidence type="ECO:0000256" key="3">
    <source>
        <dbReference type="ARBA" id="ARBA00006602"/>
    </source>
</evidence>
<evidence type="ECO:0000256" key="5">
    <source>
        <dbReference type="ARBA" id="ARBA00022448"/>
    </source>
</evidence>
<name>A0ABZ2XEY6_9RHOO</name>
<dbReference type="InterPro" id="IPR018035">
    <property type="entry name" value="Flagellar_FliH/T3SS_HrpE"/>
</dbReference>
<evidence type="ECO:0000256" key="7">
    <source>
        <dbReference type="ARBA" id="ARBA00022795"/>
    </source>
</evidence>
<keyword evidence="9" id="KW-1006">Bacterial flagellum protein export</keyword>
<protein>
    <recommendedName>
        <fullName evidence="4">Flagellar assembly protein FliH</fullName>
    </recommendedName>
</protein>
<evidence type="ECO:0000259" key="10">
    <source>
        <dbReference type="Pfam" id="PF02108"/>
    </source>
</evidence>
<gene>
    <name evidence="11" type="ORF">AADV58_14700</name>
</gene>
<comment type="similarity">
    <text evidence="3">Belongs to the FliH family.</text>
</comment>
<keyword evidence="7" id="KW-1005">Bacterial flagellum biogenesis</keyword>
<dbReference type="InterPro" id="IPR051472">
    <property type="entry name" value="T3SS_Stator/FliH"/>
</dbReference>
<dbReference type="InterPro" id="IPR000563">
    <property type="entry name" value="Flag_FliH"/>
</dbReference>
<sequence length="235" mass="25377">MAGVIPKEQLAAYQRWQANAFDAPDEVVEAPAEAPAEVTEVVEEEQGEAVAGPLNLPTADEIEQIHEQARQEGYQAGYEEGLQAAAEAMQTARDEEIARLRALIENFQQSLGELDQAVGEQTLDLALEVASLVLGSTLATRRDLLLPIVREALQALPLHHGNLALHANPDDLEALRAGLVELGPPGSINLVPDSTLSPGGCLLKAGHSEIDATLETRWKRILEAIGVEPEKWLIR</sequence>
<dbReference type="SUPFAM" id="SSF160527">
    <property type="entry name" value="V-type ATPase subunit E-like"/>
    <property type="match status" value="1"/>
</dbReference>
<dbReference type="PRINTS" id="PR01003">
    <property type="entry name" value="FLGFLIH"/>
</dbReference>
<dbReference type="Proteomes" id="UP001479520">
    <property type="component" value="Chromosome"/>
</dbReference>
<dbReference type="PANTHER" id="PTHR34982:SF1">
    <property type="entry name" value="FLAGELLAR ASSEMBLY PROTEIN FLIH"/>
    <property type="match status" value="1"/>
</dbReference>
<evidence type="ECO:0000256" key="2">
    <source>
        <dbReference type="ARBA" id="ARBA00004496"/>
    </source>
</evidence>
<keyword evidence="11" id="KW-0282">Flagellum</keyword>
<dbReference type="Pfam" id="PF02108">
    <property type="entry name" value="FliH"/>
    <property type="match status" value="1"/>
</dbReference>
<keyword evidence="5" id="KW-0813">Transport</keyword>
<evidence type="ECO:0000313" key="11">
    <source>
        <dbReference type="EMBL" id="WZJ21184.1"/>
    </source>
</evidence>
<keyword evidence="11" id="KW-0969">Cilium</keyword>
<keyword evidence="8" id="KW-0653">Protein transport</keyword>
<evidence type="ECO:0000256" key="4">
    <source>
        <dbReference type="ARBA" id="ARBA00016507"/>
    </source>
</evidence>
<comment type="subcellular location">
    <subcellularLocation>
        <location evidence="2">Cytoplasm</location>
    </subcellularLocation>
</comment>
<evidence type="ECO:0000256" key="8">
    <source>
        <dbReference type="ARBA" id="ARBA00022927"/>
    </source>
</evidence>